<evidence type="ECO:0000256" key="2">
    <source>
        <dbReference type="PROSITE-ProRule" id="PRU00703"/>
    </source>
</evidence>
<evidence type="ECO:0000256" key="1">
    <source>
        <dbReference type="ARBA" id="ARBA00023122"/>
    </source>
</evidence>
<evidence type="ECO:0000313" key="5">
    <source>
        <dbReference type="Proteomes" id="UP001058461"/>
    </source>
</evidence>
<protein>
    <submittedName>
        <fullName evidence="4">CBS domain-containing protein</fullName>
    </submittedName>
</protein>
<gene>
    <name evidence="4" type="ORF">KDW95_16750</name>
</gene>
<dbReference type="SMART" id="SM00116">
    <property type="entry name" value="CBS"/>
    <property type="match status" value="2"/>
</dbReference>
<reference evidence="4" key="1">
    <citation type="submission" date="2021-04" db="EMBL/GenBank/DDBJ databases">
        <title>Oceanospirillales bacteria with DddD are important DMSP degraders in coastal seawater.</title>
        <authorList>
            <person name="Liu J."/>
        </authorList>
    </citation>
    <scope>NUCLEOTIDE SEQUENCE</scope>
    <source>
        <strain evidence="4">D13-1</strain>
    </source>
</reference>
<dbReference type="InterPro" id="IPR000644">
    <property type="entry name" value="CBS_dom"/>
</dbReference>
<feature type="domain" description="CBS" evidence="3">
    <location>
        <begin position="13"/>
        <end position="70"/>
    </location>
</feature>
<evidence type="ECO:0000259" key="3">
    <source>
        <dbReference type="PROSITE" id="PS51371"/>
    </source>
</evidence>
<dbReference type="RefSeq" id="WP_255852970.1">
    <property type="nucleotide sequence ID" value="NZ_CP073347.1"/>
</dbReference>
<dbReference type="Proteomes" id="UP001058461">
    <property type="component" value="Chromosome"/>
</dbReference>
<dbReference type="InterPro" id="IPR046342">
    <property type="entry name" value="CBS_dom_sf"/>
</dbReference>
<dbReference type="Gene3D" id="3.10.580.10">
    <property type="entry name" value="CBS-domain"/>
    <property type="match status" value="1"/>
</dbReference>
<dbReference type="PANTHER" id="PTHR43080:SF2">
    <property type="entry name" value="CBS DOMAIN-CONTAINING PROTEIN"/>
    <property type="match status" value="1"/>
</dbReference>
<dbReference type="SUPFAM" id="SSF54631">
    <property type="entry name" value="CBS-domain pair"/>
    <property type="match status" value="1"/>
</dbReference>
<dbReference type="EMBL" id="CP073347">
    <property type="protein sequence ID" value="UTW10915.1"/>
    <property type="molecule type" value="Genomic_DNA"/>
</dbReference>
<evidence type="ECO:0000313" key="4">
    <source>
        <dbReference type="EMBL" id="UTW10915.1"/>
    </source>
</evidence>
<sequence length="159" mass="17601">MHALETATVADAMTADVLKVPEHWSLHSLIGFFNTHRISGAPVIDNHARLTGVVSLSDILRFDSSAQHSIEENPLTQYYYSGLEGMTPEQLGLTGGDQHGQHLVSEIMTPHIIALDQQATLQEAVDLMCQNRIHRVFVTRQGELAGVVTTLDILDHLRR</sequence>
<dbReference type="PROSITE" id="PS51371">
    <property type="entry name" value="CBS"/>
    <property type="match status" value="2"/>
</dbReference>
<dbReference type="InterPro" id="IPR051257">
    <property type="entry name" value="Diverse_CBS-Domain"/>
</dbReference>
<accession>A0ABY5HF56</accession>
<keyword evidence="1 2" id="KW-0129">CBS domain</keyword>
<feature type="domain" description="CBS" evidence="3">
    <location>
        <begin position="108"/>
        <end position="159"/>
    </location>
</feature>
<dbReference type="Pfam" id="PF00571">
    <property type="entry name" value="CBS"/>
    <property type="match status" value="2"/>
</dbReference>
<dbReference type="PANTHER" id="PTHR43080">
    <property type="entry name" value="CBS DOMAIN-CONTAINING PROTEIN CBSX3, MITOCHONDRIAL"/>
    <property type="match status" value="1"/>
</dbReference>
<organism evidence="4 5">
    <name type="scientific">Marinobacterium rhizophilum</name>
    <dbReference type="NCBI Taxonomy" id="420402"/>
    <lineage>
        <taxon>Bacteria</taxon>
        <taxon>Pseudomonadati</taxon>
        <taxon>Pseudomonadota</taxon>
        <taxon>Gammaproteobacteria</taxon>
        <taxon>Oceanospirillales</taxon>
        <taxon>Oceanospirillaceae</taxon>
        <taxon>Marinobacterium</taxon>
    </lineage>
</organism>
<name>A0ABY5HF56_9GAMM</name>
<proteinExistence type="predicted"/>
<keyword evidence="5" id="KW-1185">Reference proteome</keyword>